<evidence type="ECO:0000313" key="5">
    <source>
        <dbReference type="Proteomes" id="UP000678228"/>
    </source>
</evidence>
<feature type="domain" description="Competence protein CoiA nuclease-like" evidence="1">
    <location>
        <begin position="68"/>
        <end position="222"/>
    </location>
</feature>
<protein>
    <recommendedName>
        <fullName evidence="6">Competence protein CoiA</fullName>
    </recommendedName>
</protein>
<evidence type="ECO:0000259" key="2">
    <source>
        <dbReference type="Pfam" id="PF25164"/>
    </source>
</evidence>
<feature type="domain" description="Competence protein CoiA C-terminal" evidence="3">
    <location>
        <begin position="231"/>
        <end position="379"/>
    </location>
</feature>
<dbReference type="InterPro" id="IPR021176">
    <property type="entry name" value="Competence-induced_CoiA"/>
</dbReference>
<dbReference type="Pfam" id="PF06054">
    <property type="entry name" value="CoiA_nuc"/>
    <property type="match status" value="1"/>
</dbReference>
<dbReference type="RefSeq" id="WP_210594902.1">
    <property type="nucleotide sequence ID" value="NZ_JAGKSQ010000001.1"/>
</dbReference>
<dbReference type="Proteomes" id="UP000678228">
    <property type="component" value="Unassembled WGS sequence"/>
</dbReference>
<evidence type="ECO:0000259" key="1">
    <source>
        <dbReference type="Pfam" id="PF06054"/>
    </source>
</evidence>
<proteinExistence type="predicted"/>
<comment type="caution">
    <text evidence="4">The sequence shown here is derived from an EMBL/GenBank/DDBJ whole genome shotgun (WGS) entry which is preliminary data.</text>
</comment>
<dbReference type="AlphaFoldDB" id="A0A940WNJ4"/>
<dbReference type="InterPro" id="IPR057252">
    <property type="entry name" value="CoiA_C"/>
</dbReference>
<dbReference type="Pfam" id="PF25166">
    <property type="entry name" value="CoiA_C"/>
    <property type="match status" value="1"/>
</dbReference>
<gene>
    <name evidence="4" type="ORF">J7W16_00125</name>
</gene>
<reference evidence="4" key="1">
    <citation type="submission" date="2021-03" db="EMBL/GenBank/DDBJ databases">
        <title>Bacillus suaedae sp. nov., isolated from Suaeda aralocaspica.</title>
        <authorList>
            <person name="Lei R.F.R."/>
        </authorList>
    </citation>
    <scope>NUCLEOTIDE SEQUENCE</scope>
    <source>
        <strain evidence="4">YZJH907-2</strain>
    </source>
</reference>
<dbReference type="InterPro" id="IPR010330">
    <property type="entry name" value="CoiA_nuc"/>
</dbReference>
<dbReference type="PIRSF" id="PIRSF007487">
    <property type="entry name" value="Competence-induced_CoiA_bac"/>
    <property type="match status" value="1"/>
</dbReference>
<evidence type="ECO:0000313" key="4">
    <source>
        <dbReference type="EMBL" id="MBP3949516.1"/>
    </source>
</evidence>
<sequence>MFNAKLKSGTIISLVDEWPVEELKELRNKSGFYCPACQLQVMLKVGQKKQWHFSHYSNEKCEYLPEAETMYHLKGKKHLYDWLKKQQIEVKMELYLPLIRQRPDLIFRYKQNLYAIEFQCSPIEPHLIEKRTNGYLQQGIFPIWILGGNRLKRNGTRTFTLKSFEWFATKTLATNKYRLSYYCPEQEKISHLHQITPFSSKKVIAAYEETSLHQTSIEHFLYSVKEPPLNEWLTIKKHWRYHHPTPYPSQTERFYRQFLYRHQIPPTLFPIEAGWATNYHFLIESSAYLWQTFLLLECLQFQPLHKPFSSRLAVLCLQAFIRKGIFPHRQVQNHLDWTLAIDGFFGWLVQVNYLKCISKDQDTYCRLRDVVIPKNSESAILLDQKFAHQLIKMESSC</sequence>
<keyword evidence="5" id="KW-1185">Reference proteome</keyword>
<dbReference type="InterPro" id="IPR057253">
    <property type="entry name" value="CoiA-like_N"/>
</dbReference>
<feature type="domain" description="Competence protein CoiA-like N-terminal" evidence="2">
    <location>
        <begin position="16"/>
        <end position="63"/>
    </location>
</feature>
<dbReference type="Pfam" id="PF25164">
    <property type="entry name" value="CoiA_N"/>
    <property type="match status" value="1"/>
</dbReference>
<accession>A0A940WNJ4</accession>
<evidence type="ECO:0000259" key="3">
    <source>
        <dbReference type="Pfam" id="PF25166"/>
    </source>
</evidence>
<name>A0A940WNJ4_9BACI</name>
<dbReference type="EMBL" id="JAGKSQ010000001">
    <property type="protein sequence ID" value="MBP3949516.1"/>
    <property type="molecule type" value="Genomic_DNA"/>
</dbReference>
<evidence type="ECO:0008006" key="6">
    <source>
        <dbReference type="Google" id="ProtNLM"/>
    </source>
</evidence>
<organism evidence="4 5">
    <name type="scientific">Halalkalibacter suaedae</name>
    <dbReference type="NCBI Taxonomy" id="2822140"/>
    <lineage>
        <taxon>Bacteria</taxon>
        <taxon>Bacillati</taxon>
        <taxon>Bacillota</taxon>
        <taxon>Bacilli</taxon>
        <taxon>Bacillales</taxon>
        <taxon>Bacillaceae</taxon>
        <taxon>Halalkalibacter</taxon>
    </lineage>
</organism>